<name>A0A1N6X4C6_9GAMM</name>
<evidence type="ECO:0000256" key="3">
    <source>
        <dbReference type="ARBA" id="ARBA00023004"/>
    </source>
</evidence>
<dbReference type="OrthoDB" id="9795032at2"/>
<proteinExistence type="predicted"/>
<dbReference type="SMART" id="SM00704">
    <property type="entry name" value="ZnF_CDGSH"/>
    <property type="match status" value="2"/>
</dbReference>
<keyword evidence="2" id="KW-0479">Metal-binding</keyword>
<dbReference type="GO" id="GO:0046872">
    <property type="term" value="F:metal ion binding"/>
    <property type="evidence" value="ECO:0007669"/>
    <property type="project" value="UniProtKB-KW"/>
</dbReference>
<dbReference type="EMBL" id="FTLW01000005">
    <property type="protein sequence ID" value="SIQ97119.1"/>
    <property type="molecule type" value="Genomic_DNA"/>
</dbReference>
<evidence type="ECO:0000256" key="1">
    <source>
        <dbReference type="ARBA" id="ARBA00022714"/>
    </source>
</evidence>
<evidence type="ECO:0000256" key="4">
    <source>
        <dbReference type="ARBA" id="ARBA00023014"/>
    </source>
</evidence>
<feature type="domain" description="Iron-binding zinc finger CDGSH type" evidence="6">
    <location>
        <begin position="170"/>
        <end position="209"/>
    </location>
</feature>
<keyword evidence="8" id="KW-1185">Reference proteome</keyword>
<dbReference type="PANTHER" id="PTHR46491">
    <property type="entry name" value="CDGSH IRON SULFUR DOMAIN PROTEIN HOMOLOG"/>
    <property type="match status" value="1"/>
</dbReference>
<dbReference type="InterPro" id="IPR010693">
    <property type="entry name" value="Divergent_4Fe-4S_mono-cluster"/>
</dbReference>
<dbReference type="Pfam" id="PF06902">
    <property type="entry name" value="Fer4_19"/>
    <property type="match status" value="1"/>
</dbReference>
<dbReference type="Gene3D" id="3.30.70.20">
    <property type="match status" value="1"/>
</dbReference>
<dbReference type="Gene3D" id="3.40.5.90">
    <property type="entry name" value="CDGSH iron-sulfur domain, mitoNEET-type"/>
    <property type="match status" value="2"/>
</dbReference>
<dbReference type="Proteomes" id="UP000241788">
    <property type="component" value="Unassembled WGS sequence"/>
</dbReference>
<evidence type="ECO:0000259" key="6">
    <source>
        <dbReference type="SMART" id="SM00704"/>
    </source>
</evidence>
<evidence type="ECO:0000256" key="2">
    <source>
        <dbReference type="ARBA" id="ARBA00022723"/>
    </source>
</evidence>
<dbReference type="InterPro" id="IPR018967">
    <property type="entry name" value="FeS-contain_CDGSH-typ"/>
</dbReference>
<evidence type="ECO:0000313" key="7">
    <source>
        <dbReference type="EMBL" id="SIQ97119.1"/>
    </source>
</evidence>
<keyword evidence="4" id="KW-0411">Iron-sulfur</keyword>
<dbReference type="AlphaFoldDB" id="A0A1N6X4C6"/>
<evidence type="ECO:0000256" key="5">
    <source>
        <dbReference type="SAM" id="MobiDB-lite"/>
    </source>
</evidence>
<accession>A0A1N6X4C6</accession>
<dbReference type="InterPro" id="IPR042216">
    <property type="entry name" value="MitoNEET_CISD"/>
</dbReference>
<feature type="domain" description="Iron-binding zinc finger CDGSH type" evidence="6">
    <location>
        <begin position="89"/>
        <end position="133"/>
    </location>
</feature>
<feature type="region of interest" description="Disordered" evidence="5">
    <location>
        <begin position="134"/>
        <end position="161"/>
    </location>
</feature>
<dbReference type="InterPro" id="IPR052950">
    <property type="entry name" value="CISD"/>
</dbReference>
<evidence type="ECO:0000313" key="8">
    <source>
        <dbReference type="Proteomes" id="UP000241788"/>
    </source>
</evidence>
<protein>
    <submittedName>
        <fullName evidence="7">Uncharacterized Fe-S cluster protein YjdI</fullName>
    </submittedName>
</protein>
<organism evidence="7 8">
    <name type="scientific">Solilutibacter tolerans</name>
    <dbReference type="NCBI Taxonomy" id="1604334"/>
    <lineage>
        <taxon>Bacteria</taxon>
        <taxon>Pseudomonadati</taxon>
        <taxon>Pseudomonadota</taxon>
        <taxon>Gammaproteobacteria</taxon>
        <taxon>Lysobacterales</taxon>
        <taxon>Lysobacteraceae</taxon>
        <taxon>Solilutibacter</taxon>
    </lineage>
</organism>
<dbReference type="GO" id="GO:0051537">
    <property type="term" value="F:2 iron, 2 sulfur cluster binding"/>
    <property type="evidence" value="ECO:0007669"/>
    <property type="project" value="UniProtKB-KW"/>
</dbReference>
<keyword evidence="3" id="KW-0408">Iron</keyword>
<dbReference type="Pfam" id="PF09360">
    <property type="entry name" value="zf-CDGSH"/>
    <property type="match status" value="2"/>
</dbReference>
<dbReference type="PANTHER" id="PTHR46491:SF3">
    <property type="entry name" value="CDGSH IRON-SULFUR DOMAIN-CONTAINING PROTEIN 3, MITOCHONDRIAL"/>
    <property type="match status" value="1"/>
</dbReference>
<dbReference type="STRING" id="1604334.SAMN05421546_2129"/>
<dbReference type="GO" id="GO:0005737">
    <property type="term" value="C:cytoplasm"/>
    <property type="evidence" value="ECO:0007669"/>
    <property type="project" value="UniProtKB-ARBA"/>
</dbReference>
<reference evidence="8" key="1">
    <citation type="submission" date="2017-01" db="EMBL/GenBank/DDBJ databases">
        <authorList>
            <person name="Varghese N."/>
            <person name="Submissions S."/>
        </authorList>
    </citation>
    <scope>NUCLEOTIDE SEQUENCE [LARGE SCALE GENOMIC DNA]</scope>
    <source>
        <strain evidence="8">UM1</strain>
    </source>
</reference>
<gene>
    <name evidence="7" type="ORF">SAMN05421546_2129</name>
</gene>
<keyword evidence="1" id="KW-0001">2Fe-2S</keyword>
<sequence length="213" mass="23033">MAKETARGREITIHFEGKRCIHSRNCVLSHPDVFVPNVEGEWIHPDATSPDEVAMTARLCPSGAITYERTDGGPQEPAPIVNLVRMREDGPLAFNAELRIAGEEPRLRATLCRCGLSKEKPYCDGSHVDGGFIASGEREPKASEPLPARNGPLDVVPQKNGPLEVTGNLEVVTGTGHTVDRTTQTWLCRCGHSQNKPFCDGSHAKVGFIADGA</sequence>